<protein>
    <submittedName>
        <fullName evidence="1">Uncharacterized protein</fullName>
    </submittedName>
</protein>
<dbReference type="AlphaFoldDB" id="A0A834JQU2"/>
<evidence type="ECO:0000313" key="2">
    <source>
        <dbReference type="Proteomes" id="UP000614350"/>
    </source>
</evidence>
<sequence length="160" mass="18754">MKNKIKNKLTSNSISVALRAKRFLEKASSALGRWYDELHRRGRIYDGKIDRQNRINEIKMKEAEDIGRFIDENTENELRELGTIDRSSIDSRSFAIIDRIGDYSSRNGETKNCIEDEEEDEDVERLLENLYYYINADYNSWFKALNGRYSAINSDGIRII</sequence>
<proteinExistence type="predicted"/>
<dbReference type="Proteomes" id="UP000614350">
    <property type="component" value="Unassembled WGS sequence"/>
</dbReference>
<accession>A0A834JQU2</accession>
<name>A0A834JQU2_VESVU</name>
<reference evidence="1" key="1">
    <citation type="journal article" date="2020" name="G3 (Bethesda)">
        <title>High-Quality Assemblies for Three Invasive Social Wasps from the &lt;i&gt;Vespula&lt;/i&gt; Genus.</title>
        <authorList>
            <person name="Harrop T.W.R."/>
            <person name="Guhlin J."/>
            <person name="McLaughlin G.M."/>
            <person name="Permina E."/>
            <person name="Stockwell P."/>
            <person name="Gilligan J."/>
            <person name="Le Lec M.F."/>
            <person name="Gruber M.A.M."/>
            <person name="Quinn O."/>
            <person name="Lovegrove M."/>
            <person name="Duncan E.J."/>
            <person name="Remnant E.J."/>
            <person name="Van Eeckhoven J."/>
            <person name="Graham B."/>
            <person name="Knapp R.A."/>
            <person name="Langford K.W."/>
            <person name="Kronenberg Z."/>
            <person name="Press M.O."/>
            <person name="Eacker S.M."/>
            <person name="Wilson-Rankin E.E."/>
            <person name="Purcell J."/>
            <person name="Lester P.J."/>
            <person name="Dearden P.K."/>
        </authorList>
    </citation>
    <scope>NUCLEOTIDE SEQUENCE</scope>
    <source>
        <strain evidence="1">Marl-1</strain>
    </source>
</reference>
<comment type="caution">
    <text evidence="1">The sequence shown here is derived from an EMBL/GenBank/DDBJ whole genome shotgun (WGS) entry which is preliminary data.</text>
</comment>
<evidence type="ECO:0000313" key="1">
    <source>
        <dbReference type="EMBL" id="KAF7392617.1"/>
    </source>
</evidence>
<organism evidence="1 2">
    <name type="scientific">Vespula vulgaris</name>
    <name type="common">Yellow jacket</name>
    <name type="synonym">Wasp</name>
    <dbReference type="NCBI Taxonomy" id="7454"/>
    <lineage>
        <taxon>Eukaryota</taxon>
        <taxon>Metazoa</taxon>
        <taxon>Ecdysozoa</taxon>
        <taxon>Arthropoda</taxon>
        <taxon>Hexapoda</taxon>
        <taxon>Insecta</taxon>
        <taxon>Pterygota</taxon>
        <taxon>Neoptera</taxon>
        <taxon>Endopterygota</taxon>
        <taxon>Hymenoptera</taxon>
        <taxon>Apocrita</taxon>
        <taxon>Aculeata</taxon>
        <taxon>Vespoidea</taxon>
        <taxon>Vespidae</taxon>
        <taxon>Vespinae</taxon>
        <taxon>Vespula</taxon>
    </lineage>
</organism>
<gene>
    <name evidence="1" type="ORF">HZH66_008450</name>
</gene>
<keyword evidence="2" id="KW-1185">Reference proteome</keyword>
<dbReference type="EMBL" id="JACSEA010000009">
    <property type="protein sequence ID" value="KAF7392617.1"/>
    <property type="molecule type" value="Genomic_DNA"/>
</dbReference>